<reference evidence="3 4" key="1">
    <citation type="submission" date="2020-01" db="EMBL/GenBank/DDBJ databases">
        <title>Natronorubrum sp. JWXQ-INN 674 isolated from Inner Mongolia Autonomous Region of China.</title>
        <authorList>
            <person name="Xue Q."/>
        </authorList>
    </citation>
    <scope>NUCLEOTIDE SEQUENCE [LARGE SCALE GENOMIC DNA]</scope>
    <source>
        <strain evidence="3 4">JWXQ-INN-674</strain>
    </source>
</reference>
<evidence type="ECO:0000256" key="1">
    <source>
        <dbReference type="SAM" id="Phobius"/>
    </source>
</evidence>
<feature type="domain" description="DUF7978" evidence="2">
    <location>
        <begin position="4"/>
        <end position="197"/>
    </location>
</feature>
<feature type="transmembrane region" description="Helical" evidence="1">
    <location>
        <begin position="128"/>
        <end position="150"/>
    </location>
</feature>
<dbReference type="RefSeq" id="WP_160065393.1">
    <property type="nucleotide sequence ID" value="NZ_WUYX01000033.1"/>
</dbReference>
<dbReference type="OrthoDB" id="270777at2157"/>
<evidence type="ECO:0000313" key="3">
    <source>
        <dbReference type="EMBL" id="MXV62564.1"/>
    </source>
</evidence>
<feature type="transmembrane region" description="Helical" evidence="1">
    <location>
        <begin position="20"/>
        <end position="42"/>
    </location>
</feature>
<protein>
    <recommendedName>
        <fullName evidence="2">DUF7978 domain-containing protein</fullName>
    </recommendedName>
</protein>
<keyword evidence="1" id="KW-1133">Transmembrane helix</keyword>
<keyword evidence="4" id="KW-1185">Reference proteome</keyword>
<keyword evidence="1" id="KW-0472">Membrane</keyword>
<keyword evidence="1" id="KW-0812">Transmembrane</keyword>
<feature type="transmembrane region" description="Helical" evidence="1">
    <location>
        <begin position="100"/>
        <end position="122"/>
    </location>
</feature>
<sequence>MASQLSTANDGREVSRGSSIAASAGLGVLAAAIGYLVTYVLVAGEVREVFDGEVTEWKGVAWYFYNAHMVDIETTGSFGSFGGSSTADFIAQSSSSSATLLYVVPPLVLLGIGALLAIQWNVTDIGEGVIAGVPVTIGYAVVMGLGALVAESSSEGTIFGIEAAGSIAPEFVPAIVLGGILYPLVFATAGAVLAAVVAGR</sequence>
<feature type="transmembrane region" description="Helical" evidence="1">
    <location>
        <begin position="171"/>
        <end position="198"/>
    </location>
</feature>
<proteinExistence type="predicted"/>
<dbReference type="AlphaFoldDB" id="A0A6B0VLW9"/>
<dbReference type="EMBL" id="WUYX01000033">
    <property type="protein sequence ID" value="MXV62564.1"/>
    <property type="molecule type" value="Genomic_DNA"/>
</dbReference>
<organism evidence="3 4">
    <name type="scientific">Natronorubrum halalkaliphilum</name>
    <dbReference type="NCBI Taxonomy" id="2691917"/>
    <lineage>
        <taxon>Archaea</taxon>
        <taxon>Methanobacteriati</taxon>
        <taxon>Methanobacteriota</taxon>
        <taxon>Stenosarchaea group</taxon>
        <taxon>Halobacteria</taxon>
        <taxon>Halobacteriales</taxon>
        <taxon>Natrialbaceae</taxon>
        <taxon>Natronorubrum</taxon>
    </lineage>
</organism>
<accession>A0A6B0VLW9</accession>
<gene>
    <name evidence="3" type="ORF">GS429_10915</name>
</gene>
<dbReference type="Proteomes" id="UP000434101">
    <property type="component" value="Unassembled WGS sequence"/>
</dbReference>
<evidence type="ECO:0000313" key="4">
    <source>
        <dbReference type="Proteomes" id="UP000434101"/>
    </source>
</evidence>
<evidence type="ECO:0000259" key="2">
    <source>
        <dbReference type="Pfam" id="PF25933"/>
    </source>
</evidence>
<dbReference type="InterPro" id="IPR058284">
    <property type="entry name" value="DUF7978"/>
</dbReference>
<name>A0A6B0VLW9_9EURY</name>
<dbReference type="Pfam" id="PF25933">
    <property type="entry name" value="DUF7978"/>
    <property type="match status" value="1"/>
</dbReference>
<comment type="caution">
    <text evidence="3">The sequence shown here is derived from an EMBL/GenBank/DDBJ whole genome shotgun (WGS) entry which is preliminary data.</text>
</comment>